<comment type="similarity">
    <text evidence="3 13">Belongs to the glycosyl hydrolase 47 family.</text>
</comment>
<evidence type="ECO:0000256" key="11">
    <source>
        <dbReference type="PIRSR" id="PIRSR601382-2"/>
    </source>
</evidence>
<feature type="transmembrane region" description="Helical" evidence="14">
    <location>
        <begin position="33"/>
        <end position="53"/>
    </location>
</feature>
<keyword evidence="4 11" id="KW-0479">Metal-binding</keyword>
<evidence type="ECO:0000256" key="14">
    <source>
        <dbReference type="SAM" id="Phobius"/>
    </source>
</evidence>
<evidence type="ECO:0000256" key="9">
    <source>
        <dbReference type="ARBA" id="ARBA00048605"/>
    </source>
</evidence>
<evidence type="ECO:0000313" key="16">
    <source>
        <dbReference type="Proteomes" id="UP000053820"/>
    </source>
</evidence>
<keyword evidence="5 13" id="KW-0378">Hydrolase</keyword>
<dbReference type="Proteomes" id="UP000053820">
    <property type="component" value="Unassembled WGS sequence"/>
</dbReference>
<dbReference type="InterPro" id="IPR001382">
    <property type="entry name" value="Glyco_hydro_47"/>
</dbReference>
<sequence length="594" mass="67324">MLPIARQPQRPRASSQSVAAQAKYLVGRPTLRWVVLGLVIISTLWFLAPPFLFRDERHFGPPHIVEPIVHPGYVRPQPTSEIRPSYPASNLTSPRAEAVREAFLHAYNGYTKYAGTYDELRPISGEKVNNFNGWAVTLIDALDTLWIMGLHDQFHDAIPTVAQMSFLTQNKFAPFFETVIRVLGGLLSAYALSGEPVLLTRADDLGKALLPAFKTASGLPMYSVNTATGETRRGWTSDVLWSETMSCQMEYKYLAHLTGRVDYYHRVERVTDLMHRTKVSDGLFPTTWIMESGKPSNNKYSVGAYADSAYEYLLKQYLLSSQSEPKALEMYLKAAKGIIENLFYLSPTRNLLYVTDTDRGTPSRTVEHLSCFLPGLFALGAQNLQLPPADRELHQWAAQGLAYTCYISYADSATGLGPEEMVMNAWPPSESNGDPRYAGRWIDRVQAWIKDGRPGGVPPGLHEPAPTKTGPRDYRVKSSVYLLRPETVESFYLLWRTTGDEQWRDRGWEVFQALNSHTRTTYGFASIKDVDSVPTIKKDEMPSYFLAETLKYLYLLFVDEELIPLDRWVFNTEAHPLPVFEWTKWEKGQYGIPM</sequence>
<feature type="binding site" evidence="11">
    <location>
        <position position="572"/>
    </location>
    <ligand>
        <name>Ca(2+)</name>
        <dbReference type="ChEBI" id="CHEBI:29108"/>
    </ligand>
</feature>
<name>A0A0C9VNK4_9AGAM</name>
<dbReference type="GO" id="GO:0005975">
    <property type="term" value="P:carbohydrate metabolic process"/>
    <property type="evidence" value="ECO:0007669"/>
    <property type="project" value="InterPro"/>
</dbReference>
<dbReference type="GO" id="GO:0004571">
    <property type="term" value="F:mannosyl-oligosaccharide 1,2-alpha-mannosidase activity"/>
    <property type="evidence" value="ECO:0007669"/>
    <property type="project" value="UniProtKB-EC"/>
</dbReference>
<dbReference type="InterPro" id="IPR050749">
    <property type="entry name" value="Glycosyl_Hydrolase_47"/>
</dbReference>
<dbReference type="Gene3D" id="1.50.10.10">
    <property type="match status" value="1"/>
</dbReference>
<comment type="cofactor">
    <cofactor evidence="1 11">
        <name>Ca(2+)</name>
        <dbReference type="ChEBI" id="CHEBI:29108"/>
    </cofactor>
</comment>
<dbReference type="InterPro" id="IPR012341">
    <property type="entry name" value="6hp_glycosidase-like_sf"/>
</dbReference>
<evidence type="ECO:0000313" key="15">
    <source>
        <dbReference type="EMBL" id="KIJ59220.1"/>
    </source>
</evidence>
<reference evidence="15 16" key="1">
    <citation type="submission" date="2014-04" db="EMBL/GenBank/DDBJ databases">
        <title>Evolutionary Origins and Diversification of the Mycorrhizal Mutualists.</title>
        <authorList>
            <consortium name="DOE Joint Genome Institute"/>
            <consortium name="Mycorrhizal Genomics Consortium"/>
            <person name="Kohler A."/>
            <person name="Kuo A."/>
            <person name="Nagy L.G."/>
            <person name="Floudas D."/>
            <person name="Copeland A."/>
            <person name="Barry K.W."/>
            <person name="Cichocki N."/>
            <person name="Veneault-Fourrey C."/>
            <person name="LaButti K."/>
            <person name="Lindquist E.A."/>
            <person name="Lipzen A."/>
            <person name="Lundell T."/>
            <person name="Morin E."/>
            <person name="Murat C."/>
            <person name="Riley R."/>
            <person name="Ohm R."/>
            <person name="Sun H."/>
            <person name="Tunlid A."/>
            <person name="Henrissat B."/>
            <person name="Grigoriev I.V."/>
            <person name="Hibbett D.S."/>
            <person name="Martin F."/>
        </authorList>
    </citation>
    <scope>NUCLEOTIDE SEQUENCE [LARGE SCALE GENOMIC DNA]</scope>
    <source>
        <strain evidence="15 16">MD-312</strain>
    </source>
</reference>
<comment type="pathway">
    <text evidence="2">Protein modification; protein glycosylation.</text>
</comment>
<dbReference type="AlphaFoldDB" id="A0A0C9VNK4"/>
<evidence type="ECO:0000256" key="3">
    <source>
        <dbReference type="ARBA" id="ARBA00007658"/>
    </source>
</evidence>
<keyword evidence="6 11" id="KW-0106">Calcium</keyword>
<dbReference type="EMBL" id="KN839893">
    <property type="protein sequence ID" value="KIJ59220.1"/>
    <property type="molecule type" value="Genomic_DNA"/>
</dbReference>
<keyword evidence="13" id="KW-0326">Glycosidase</keyword>
<keyword evidence="14" id="KW-0812">Transmembrane</keyword>
<comment type="catalytic activity">
    <reaction evidence="8">
        <text>N(4)-(alpha-D-Man-(1-&gt;2)-alpha-D-Man-(1-&gt;2)-alpha-D-Man-(1-&gt;3)-[alpha-D-Man-(1-&gt;3)-[alpha-D-Man-(1-&gt;2)-alpha-D-Man-(1-&gt;6)]-alpha-D-Man-(1-&gt;6)]-beta-D-Man-(1-&gt;4)-beta-D-GlcNAc-(1-&gt;4)-beta-D-GlcNAc)-L-asparaginyl-[protein] (N-glucan mannose isomer 8A1,2,3B1,3) + 3 H2O = N(4)-(alpha-D-Man-(1-&gt;3)-[alpha-D-Man-(1-&gt;3)-[alpha-D-Man-(1-&gt;6)]-alpha-D-Man-(1-&gt;6)]-beta-D-Man-(1-&gt;4)-beta-D-GlcNAc-(1-&gt;4)-beta-D-GlcNAc)-L-asparaginyl-[protein] (N-glucan mannose isomer 5A1,2) + 3 beta-D-mannose</text>
        <dbReference type="Rhea" id="RHEA:56028"/>
        <dbReference type="Rhea" id="RHEA-COMP:14358"/>
        <dbReference type="Rhea" id="RHEA-COMP:14367"/>
        <dbReference type="ChEBI" id="CHEBI:15377"/>
        <dbReference type="ChEBI" id="CHEBI:28563"/>
        <dbReference type="ChEBI" id="CHEBI:59087"/>
        <dbReference type="ChEBI" id="CHEBI:60628"/>
        <dbReference type="EC" id="3.2.1.113"/>
    </reaction>
</comment>
<proteinExistence type="inferred from homology"/>
<feature type="disulfide bond" evidence="12">
    <location>
        <begin position="371"/>
        <end position="405"/>
    </location>
</feature>
<dbReference type="PRINTS" id="PR00747">
    <property type="entry name" value="GLYHDRLASE47"/>
</dbReference>
<dbReference type="PANTHER" id="PTHR11742:SF55">
    <property type="entry name" value="ENDOPLASMIC RETICULUM MANNOSYL-OLIGOSACCHARIDE 1,2-ALPHA-MANNOSIDASE"/>
    <property type="match status" value="1"/>
</dbReference>
<feature type="active site" description="Proton donor" evidence="10">
    <location>
        <position position="177"/>
    </location>
</feature>
<keyword evidence="16" id="KW-1185">Reference proteome</keyword>
<evidence type="ECO:0000256" key="5">
    <source>
        <dbReference type="ARBA" id="ARBA00022801"/>
    </source>
</evidence>
<evidence type="ECO:0000256" key="7">
    <source>
        <dbReference type="ARBA" id="ARBA00023157"/>
    </source>
</evidence>
<dbReference type="GO" id="GO:0036503">
    <property type="term" value="P:ERAD pathway"/>
    <property type="evidence" value="ECO:0007669"/>
    <property type="project" value="UniProtKB-ARBA"/>
</dbReference>
<dbReference type="EC" id="3.2.1.-" evidence="13"/>
<evidence type="ECO:0000256" key="10">
    <source>
        <dbReference type="PIRSR" id="PIRSR601382-1"/>
    </source>
</evidence>
<protein>
    <recommendedName>
        <fullName evidence="13">alpha-1,2-Mannosidase</fullName>
        <ecNumber evidence="13">3.2.1.-</ecNumber>
    </recommendedName>
</protein>
<keyword evidence="14" id="KW-1133">Transmembrane helix</keyword>
<dbReference type="PANTHER" id="PTHR11742">
    <property type="entry name" value="MANNOSYL-OLIGOSACCHARIDE ALPHA-1,2-MANNOSIDASE-RELATED"/>
    <property type="match status" value="1"/>
</dbReference>
<gene>
    <name evidence="15" type="ORF">HYDPIDRAFT_140888</name>
</gene>
<evidence type="ECO:0000256" key="2">
    <source>
        <dbReference type="ARBA" id="ARBA00004922"/>
    </source>
</evidence>
<evidence type="ECO:0000256" key="8">
    <source>
        <dbReference type="ARBA" id="ARBA00047669"/>
    </source>
</evidence>
<comment type="catalytic activity">
    <reaction evidence="9">
        <text>N(4)-(alpha-D-Man-(1-&gt;2)-alpha-D-Man-(1-&gt;2)-alpha-D-Man-(1-&gt;3)-[alpha-D-Man-(1-&gt;2)-alpha-D-Man-(1-&gt;3)-[alpha-D-Man-(1-&gt;2)-alpha-D-Man-(1-&gt;6)]-alpha-D-Man-(1-&gt;6)]-beta-D-Man-(1-&gt;4)-beta-D-GlcNAc-(1-&gt;4)-beta-D-GlcNAc)-L-asparaginyl-[protein] (N-glucan mannose isomer 9A1,2,3B1,2,3) + 4 H2O = N(4)-(alpha-D-Man-(1-&gt;3)-[alpha-D-Man-(1-&gt;3)-[alpha-D-Man-(1-&gt;6)]-alpha-D-Man-(1-&gt;6)]-beta-D-Man-(1-&gt;4)-beta-D-GlcNAc-(1-&gt;4)-beta-D-GlcNAc)-L-asparaginyl-[protein] (N-glucan mannose isomer 5A1,2) + 4 beta-D-mannose</text>
        <dbReference type="Rhea" id="RHEA:56008"/>
        <dbReference type="Rhea" id="RHEA-COMP:14356"/>
        <dbReference type="Rhea" id="RHEA-COMP:14367"/>
        <dbReference type="ChEBI" id="CHEBI:15377"/>
        <dbReference type="ChEBI" id="CHEBI:28563"/>
        <dbReference type="ChEBI" id="CHEBI:59087"/>
        <dbReference type="ChEBI" id="CHEBI:139493"/>
        <dbReference type="EC" id="3.2.1.113"/>
    </reaction>
</comment>
<dbReference type="SUPFAM" id="SSF48225">
    <property type="entry name" value="Seven-hairpin glycosidases"/>
    <property type="match status" value="1"/>
</dbReference>
<evidence type="ECO:0000256" key="6">
    <source>
        <dbReference type="ARBA" id="ARBA00022837"/>
    </source>
</evidence>
<evidence type="ECO:0000256" key="4">
    <source>
        <dbReference type="ARBA" id="ARBA00022723"/>
    </source>
</evidence>
<evidence type="ECO:0000256" key="12">
    <source>
        <dbReference type="PIRSR" id="PIRSR601382-3"/>
    </source>
</evidence>
<feature type="active site" evidence="10">
    <location>
        <position position="307"/>
    </location>
</feature>
<keyword evidence="7 12" id="KW-1015">Disulfide bond</keyword>
<accession>A0A0C9VNK4</accession>
<organism evidence="15 16">
    <name type="scientific">Hydnomerulius pinastri MD-312</name>
    <dbReference type="NCBI Taxonomy" id="994086"/>
    <lineage>
        <taxon>Eukaryota</taxon>
        <taxon>Fungi</taxon>
        <taxon>Dikarya</taxon>
        <taxon>Basidiomycota</taxon>
        <taxon>Agaricomycotina</taxon>
        <taxon>Agaricomycetes</taxon>
        <taxon>Agaricomycetidae</taxon>
        <taxon>Boletales</taxon>
        <taxon>Boletales incertae sedis</taxon>
        <taxon>Leucogyrophana</taxon>
    </lineage>
</organism>
<dbReference type="InterPro" id="IPR036026">
    <property type="entry name" value="Seven-hairpin_glycosidases"/>
</dbReference>
<evidence type="ECO:0000256" key="13">
    <source>
        <dbReference type="RuleBase" id="RU361193"/>
    </source>
</evidence>
<feature type="active site" evidence="10">
    <location>
        <position position="486"/>
    </location>
</feature>
<evidence type="ECO:0000256" key="1">
    <source>
        <dbReference type="ARBA" id="ARBA00001913"/>
    </source>
</evidence>
<dbReference type="Pfam" id="PF01532">
    <property type="entry name" value="Glyco_hydro_47"/>
    <property type="match status" value="1"/>
</dbReference>
<dbReference type="GO" id="GO:0005783">
    <property type="term" value="C:endoplasmic reticulum"/>
    <property type="evidence" value="ECO:0007669"/>
    <property type="project" value="TreeGrafter"/>
</dbReference>
<dbReference type="HOGENOM" id="CLU_003818_0_2_1"/>
<dbReference type="GO" id="GO:0016020">
    <property type="term" value="C:membrane"/>
    <property type="evidence" value="ECO:0007669"/>
    <property type="project" value="InterPro"/>
</dbReference>
<dbReference type="OrthoDB" id="8118055at2759"/>
<dbReference type="GO" id="GO:0005509">
    <property type="term" value="F:calcium ion binding"/>
    <property type="evidence" value="ECO:0007669"/>
    <property type="project" value="InterPro"/>
</dbReference>
<feature type="active site" description="Proton donor" evidence="10">
    <location>
        <position position="419"/>
    </location>
</feature>
<keyword evidence="14" id="KW-0472">Membrane</keyword>